<evidence type="ECO:0000256" key="3">
    <source>
        <dbReference type="ARBA" id="ARBA00022670"/>
    </source>
</evidence>
<dbReference type="Gene3D" id="3.90.226.10">
    <property type="entry name" value="2-enoyl-CoA Hydratase, Chain A, domain 1"/>
    <property type="match status" value="1"/>
</dbReference>
<dbReference type="CDD" id="cd07016">
    <property type="entry name" value="S14_ClpP_1"/>
    <property type="match status" value="1"/>
</dbReference>
<dbReference type="Proteomes" id="UP000198935">
    <property type="component" value="Unassembled WGS sequence"/>
</dbReference>
<dbReference type="Pfam" id="PF00574">
    <property type="entry name" value="CLP_protease"/>
    <property type="match status" value="1"/>
</dbReference>
<dbReference type="InterPro" id="IPR001907">
    <property type="entry name" value="ClpP"/>
</dbReference>
<dbReference type="PANTHER" id="PTHR10381">
    <property type="entry name" value="ATP-DEPENDENT CLP PROTEASE PROTEOLYTIC SUBUNIT"/>
    <property type="match status" value="1"/>
</dbReference>
<dbReference type="GO" id="GO:0051117">
    <property type="term" value="F:ATPase binding"/>
    <property type="evidence" value="ECO:0007669"/>
    <property type="project" value="TreeGrafter"/>
</dbReference>
<evidence type="ECO:0000256" key="1">
    <source>
        <dbReference type="ARBA" id="ARBA00007039"/>
    </source>
</evidence>
<dbReference type="SUPFAM" id="SSF52096">
    <property type="entry name" value="ClpP/crotonase"/>
    <property type="match status" value="1"/>
</dbReference>
<dbReference type="PRINTS" id="PR00127">
    <property type="entry name" value="CLPPROTEASEP"/>
</dbReference>
<comment type="similarity">
    <text evidence="1 6">Belongs to the peptidase S14 family.</text>
</comment>
<evidence type="ECO:0000256" key="5">
    <source>
        <dbReference type="ARBA" id="ARBA00022825"/>
    </source>
</evidence>
<dbReference type="PANTHER" id="PTHR10381:SF70">
    <property type="entry name" value="ATP-DEPENDENT CLP PROTEASE PROTEOLYTIC SUBUNIT"/>
    <property type="match status" value="1"/>
</dbReference>
<accession>A0A1H3UBE2</accession>
<dbReference type="STRING" id="1503961.SAMN05421736_12016"/>
<dbReference type="NCBIfam" id="NF045542">
    <property type="entry name" value="Clp_rel_HeadMat"/>
    <property type="match status" value="1"/>
</dbReference>
<evidence type="ECO:0000313" key="7">
    <source>
        <dbReference type="EMBL" id="SDZ59790.1"/>
    </source>
</evidence>
<dbReference type="GO" id="GO:0004252">
    <property type="term" value="F:serine-type endopeptidase activity"/>
    <property type="evidence" value="ECO:0007669"/>
    <property type="project" value="InterPro"/>
</dbReference>
<dbReference type="OrthoDB" id="9806592at2"/>
<evidence type="ECO:0000256" key="2">
    <source>
        <dbReference type="ARBA" id="ARBA00022490"/>
    </source>
</evidence>
<keyword evidence="2" id="KW-0963">Cytoplasm</keyword>
<evidence type="ECO:0000256" key="4">
    <source>
        <dbReference type="ARBA" id="ARBA00022801"/>
    </source>
</evidence>
<proteinExistence type="inferred from homology"/>
<keyword evidence="4" id="KW-0378">Hydrolase</keyword>
<sequence>MAKRIEVKGVIVNNSDYQVYEWLDIEATCPRVVHEQLGKANGKAVEVDINSGGGDVFAGSEIYSALKAYSMNGGHVTVNIVGLAASAASVVAMAGDRVMMSATSQLMIHNAWINGASGDYRNMEHMSGVLKNVNQTIANAYHLKTGRSQEELLALMDEETWLTVQQALELGFVDGILFEGKGVLKGSNLSKEPEHTGLCSLNNNKVAASVAHLNLLKLKVGI</sequence>
<dbReference type="AlphaFoldDB" id="A0A1H3UBE2"/>
<dbReference type="GO" id="GO:0006515">
    <property type="term" value="P:protein quality control for misfolded or incompletely synthesized proteins"/>
    <property type="evidence" value="ECO:0007669"/>
    <property type="project" value="TreeGrafter"/>
</dbReference>
<dbReference type="GO" id="GO:0004176">
    <property type="term" value="F:ATP-dependent peptidase activity"/>
    <property type="evidence" value="ECO:0007669"/>
    <property type="project" value="InterPro"/>
</dbReference>
<dbReference type="InterPro" id="IPR029045">
    <property type="entry name" value="ClpP/crotonase-like_dom_sf"/>
</dbReference>
<evidence type="ECO:0000313" key="8">
    <source>
        <dbReference type="Proteomes" id="UP000198935"/>
    </source>
</evidence>
<dbReference type="InterPro" id="IPR023562">
    <property type="entry name" value="ClpP/TepA"/>
</dbReference>
<keyword evidence="8" id="KW-1185">Reference proteome</keyword>
<protein>
    <recommendedName>
        <fullName evidence="6">ATP-dependent Clp protease proteolytic subunit</fullName>
    </recommendedName>
</protein>
<keyword evidence="5" id="KW-0720">Serine protease</keyword>
<organism evidence="7 8">
    <name type="scientific">Evansella caseinilytica</name>
    <dbReference type="NCBI Taxonomy" id="1503961"/>
    <lineage>
        <taxon>Bacteria</taxon>
        <taxon>Bacillati</taxon>
        <taxon>Bacillota</taxon>
        <taxon>Bacilli</taxon>
        <taxon>Bacillales</taxon>
        <taxon>Bacillaceae</taxon>
        <taxon>Evansella</taxon>
    </lineage>
</organism>
<dbReference type="GO" id="GO:0009368">
    <property type="term" value="C:endopeptidase Clp complex"/>
    <property type="evidence" value="ECO:0007669"/>
    <property type="project" value="TreeGrafter"/>
</dbReference>
<keyword evidence="3 7" id="KW-0645">Protease</keyword>
<reference evidence="8" key="1">
    <citation type="submission" date="2016-10" db="EMBL/GenBank/DDBJ databases">
        <authorList>
            <person name="Varghese N."/>
            <person name="Submissions S."/>
        </authorList>
    </citation>
    <scope>NUCLEOTIDE SEQUENCE [LARGE SCALE GENOMIC DNA]</scope>
    <source>
        <strain evidence="8">SP</strain>
    </source>
</reference>
<evidence type="ECO:0000256" key="6">
    <source>
        <dbReference type="RuleBase" id="RU003567"/>
    </source>
</evidence>
<name>A0A1H3UBE2_9BACI</name>
<dbReference type="EMBL" id="FNPI01000020">
    <property type="protein sequence ID" value="SDZ59790.1"/>
    <property type="molecule type" value="Genomic_DNA"/>
</dbReference>
<gene>
    <name evidence="7" type="ORF">SAMN05421736_12016</name>
</gene>